<dbReference type="SMART" id="SM00851">
    <property type="entry name" value="MGS"/>
    <property type="match status" value="1"/>
</dbReference>
<dbReference type="EMBL" id="LAZR01051671">
    <property type="protein sequence ID" value="KKK84657.1"/>
    <property type="molecule type" value="Genomic_DNA"/>
</dbReference>
<proteinExistence type="inferred from homology"/>
<dbReference type="SUPFAM" id="SSF52335">
    <property type="entry name" value="Methylglyoxal synthase-like"/>
    <property type="match status" value="1"/>
</dbReference>
<dbReference type="Gene3D" id="3.40.50.1380">
    <property type="entry name" value="Methylglyoxal synthase-like domain"/>
    <property type="match status" value="1"/>
</dbReference>
<dbReference type="Pfam" id="PF02142">
    <property type="entry name" value="MGS"/>
    <property type="match status" value="1"/>
</dbReference>
<name>A0A0F8YT95_9ZZZZ</name>
<dbReference type="InterPro" id="IPR002695">
    <property type="entry name" value="PurH-like"/>
</dbReference>
<dbReference type="PANTHER" id="PTHR11692:SF0">
    <property type="entry name" value="BIFUNCTIONAL PURINE BIOSYNTHESIS PROTEIN ATIC"/>
    <property type="match status" value="1"/>
</dbReference>
<dbReference type="InterPro" id="IPR016193">
    <property type="entry name" value="Cytidine_deaminase-like"/>
</dbReference>
<evidence type="ECO:0000256" key="2">
    <source>
        <dbReference type="ARBA" id="ARBA00004954"/>
    </source>
</evidence>
<keyword evidence="4" id="KW-0808">Transferase</keyword>
<dbReference type="GO" id="GO:0006189">
    <property type="term" value="P:'de novo' IMP biosynthetic process"/>
    <property type="evidence" value="ECO:0007669"/>
    <property type="project" value="UniProtKB-UniPathway"/>
</dbReference>
<sequence length="255" mass="27970">MIALISVHDKAGVHEFARSLAELGFDIYSTGGTQQQLSDGGLAVQSVSTLTGFPEILGGRVKTLPPMVHGGILARRDRPEQMEELARSEIPPIDIVCVNLYPFVETVAKPDVSLDDALENIDIGGPTMLRAAAKNYPFVLVLVDPSDYAQALDHLRADAVPLEFRRRLAEKAFQHVASYDTAIAQYLRSDEQGEETFPKRMTVALDKALDLRYGENPHQRAALYREERVGQDGGGIVAAEKLHGLDLSYINVMDA</sequence>
<evidence type="ECO:0000259" key="8">
    <source>
        <dbReference type="PROSITE" id="PS51855"/>
    </source>
</evidence>
<comment type="caution">
    <text evidence="9">The sequence shown here is derived from an EMBL/GenBank/DDBJ whole genome shotgun (WGS) entry which is preliminary data.</text>
</comment>
<dbReference type="PROSITE" id="PS51855">
    <property type="entry name" value="MGS"/>
    <property type="match status" value="1"/>
</dbReference>
<dbReference type="UniPathway" id="UPA00074">
    <property type="reaction ID" value="UER00133"/>
</dbReference>
<evidence type="ECO:0000256" key="1">
    <source>
        <dbReference type="ARBA" id="ARBA00004844"/>
    </source>
</evidence>
<comment type="pathway">
    <text evidence="2">Purine metabolism; IMP biosynthesis via de novo pathway; 5-formamido-1-(5-phospho-D-ribosyl)imidazole-4-carboxamide from 5-amino-1-(5-phospho-D-ribosyl)imidazole-4-carboxamide (10-formyl THF route): step 1/1.</text>
</comment>
<organism evidence="9">
    <name type="scientific">marine sediment metagenome</name>
    <dbReference type="NCBI Taxonomy" id="412755"/>
    <lineage>
        <taxon>unclassified sequences</taxon>
        <taxon>metagenomes</taxon>
        <taxon>ecological metagenomes</taxon>
    </lineage>
</organism>
<gene>
    <name evidence="9" type="ORF">LCGC14_2781140</name>
</gene>
<dbReference type="GO" id="GO:0003937">
    <property type="term" value="F:IMP cyclohydrolase activity"/>
    <property type="evidence" value="ECO:0007669"/>
    <property type="project" value="InterPro"/>
</dbReference>
<dbReference type="SMART" id="SM00798">
    <property type="entry name" value="AICARFT_IMPCHas"/>
    <property type="match status" value="1"/>
</dbReference>
<evidence type="ECO:0000256" key="6">
    <source>
        <dbReference type="ARBA" id="ARBA00022801"/>
    </source>
</evidence>
<dbReference type="CDD" id="cd01421">
    <property type="entry name" value="IMPCH"/>
    <property type="match status" value="1"/>
</dbReference>
<dbReference type="Pfam" id="PF01808">
    <property type="entry name" value="AICARFT_IMPCHas"/>
    <property type="match status" value="1"/>
</dbReference>
<dbReference type="InterPro" id="IPR024051">
    <property type="entry name" value="AICAR_Tfase_dup_dom_sf"/>
</dbReference>
<reference evidence="9" key="1">
    <citation type="journal article" date="2015" name="Nature">
        <title>Complex archaea that bridge the gap between prokaryotes and eukaryotes.</title>
        <authorList>
            <person name="Spang A."/>
            <person name="Saw J.H."/>
            <person name="Jorgensen S.L."/>
            <person name="Zaremba-Niedzwiedzka K."/>
            <person name="Martijn J."/>
            <person name="Lind A.E."/>
            <person name="van Eijk R."/>
            <person name="Schleper C."/>
            <person name="Guy L."/>
            <person name="Ettema T.J."/>
        </authorList>
    </citation>
    <scope>NUCLEOTIDE SEQUENCE</scope>
</reference>
<accession>A0A0F8YT95</accession>
<dbReference type="GO" id="GO:0004643">
    <property type="term" value="F:phosphoribosylaminoimidazolecarboxamide formyltransferase activity"/>
    <property type="evidence" value="ECO:0007669"/>
    <property type="project" value="InterPro"/>
</dbReference>
<keyword evidence="5" id="KW-0658">Purine biosynthesis</keyword>
<dbReference type="AlphaFoldDB" id="A0A0F8YT95"/>
<evidence type="ECO:0000256" key="5">
    <source>
        <dbReference type="ARBA" id="ARBA00022755"/>
    </source>
</evidence>
<feature type="domain" description="MGS-like" evidence="8">
    <location>
        <begin position="1"/>
        <end position="143"/>
    </location>
</feature>
<feature type="non-terminal residue" evidence="9">
    <location>
        <position position="255"/>
    </location>
</feature>
<dbReference type="SUPFAM" id="SSF53927">
    <property type="entry name" value="Cytidine deaminase-like"/>
    <property type="match status" value="1"/>
</dbReference>
<protein>
    <recommendedName>
        <fullName evidence="8">MGS-like domain-containing protein</fullName>
    </recommendedName>
</protein>
<dbReference type="FunFam" id="3.40.50.1380:FF:000001">
    <property type="entry name" value="Bifunctional purine biosynthesis protein PurH"/>
    <property type="match status" value="1"/>
</dbReference>
<dbReference type="PANTHER" id="PTHR11692">
    <property type="entry name" value="BIFUNCTIONAL PURINE BIOSYNTHESIS PROTEIN PURH"/>
    <property type="match status" value="1"/>
</dbReference>
<comment type="similarity">
    <text evidence="3">Belongs to the PurH family.</text>
</comment>
<comment type="pathway">
    <text evidence="1">Purine metabolism; IMP biosynthesis via de novo pathway; IMP from 5-formamido-1-(5-phospho-D-ribosyl)imidazole-4-carboxamide: step 1/1.</text>
</comment>
<dbReference type="InterPro" id="IPR011607">
    <property type="entry name" value="MGS-like_dom"/>
</dbReference>
<dbReference type="Gene3D" id="3.40.140.20">
    <property type="match status" value="1"/>
</dbReference>
<dbReference type="InterPro" id="IPR036914">
    <property type="entry name" value="MGS-like_dom_sf"/>
</dbReference>
<keyword evidence="7" id="KW-0511">Multifunctional enzyme</keyword>
<evidence type="ECO:0000256" key="3">
    <source>
        <dbReference type="ARBA" id="ARBA00007667"/>
    </source>
</evidence>
<evidence type="ECO:0000256" key="7">
    <source>
        <dbReference type="ARBA" id="ARBA00023268"/>
    </source>
</evidence>
<dbReference type="GO" id="GO:0005829">
    <property type="term" value="C:cytosol"/>
    <property type="evidence" value="ECO:0007669"/>
    <property type="project" value="TreeGrafter"/>
</dbReference>
<evidence type="ECO:0000313" key="9">
    <source>
        <dbReference type="EMBL" id="KKK84657.1"/>
    </source>
</evidence>
<evidence type="ECO:0000256" key="4">
    <source>
        <dbReference type="ARBA" id="ARBA00022679"/>
    </source>
</evidence>
<keyword evidence="6" id="KW-0378">Hydrolase</keyword>